<feature type="signal peptide" evidence="6">
    <location>
        <begin position="1"/>
        <end position="19"/>
    </location>
</feature>
<protein>
    <recommendedName>
        <fullName evidence="6">Carboxylic ester hydrolase</fullName>
        <ecNumber evidence="6">3.1.1.-</ecNumber>
    </recommendedName>
</protein>
<dbReference type="EC" id="3.1.1.-" evidence="6"/>
<dbReference type="SUPFAM" id="SSF53474">
    <property type="entry name" value="alpha/beta-Hydrolases"/>
    <property type="match status" value="1"/>
</dbReference>
<dbReference type="FunFam" id="3.40.50.1820:FF:000155">
    <property type="entry name" value="Carboxylic ester hydrolase"/>
    <property type="match status" value="1"/>
</dbReference>
<comment type="similarity">
    <text evidence="1 6">Belongs to the type-B carboxylesterase/lipase family.</text>
</comment>
<dbReference type="InterPro" id="IPR029058">
    <property type="entry name" value="AB_hydrolase_fold"/>
</dbReference>
<evidence type="ECO:0000259" key="7">
    <source>
        <dbReference type="Pfam" id="PF00135"/>
    </source>
</evidence>
<feature type="chain" id="PRO_5040535888" description="Carboxylic ester hydrolase" evidence="6">
    <location>
        <begin position="20"/>
        <end position="590"/>
    </location>
</feature>
<name>A0A9P0B818_BRAAE</name>
<dbReference type="InterPro" id="IPR019826">
    <property type="entry name" value="Carboxylesterase_B_AS"/>
</dbReference>
<evidence type="ECO:0000256" key="4">
    <source>
        <dbReference type="ARBA" id="ARBA00023157"/>
    </source>
</evidence>
<evidence type="ECO:0000256" key="3">
    <source>
        <dbReference type="ARBA" id="ARBA00022801"/>
    </source>
</evidence>
<gene>
    <name evidence="8" type="ORF">MELIAE_LOCUS7828</name>
</gene>
<keyword evidence="2" id="KW-0719">Serine esterase</keyword>
<organism evidence="8 9">
    <name type="scientific">Brassicogethes aeneus</name>
    <name type="common">Rape pollen beetle</name>
    <name type="synonym">Meligethes aeneus</name>
    <dbReference type="NCBI Taxonomy" id="1431903"/>
    <lineage>
        <taxon>Eukaryota</taxon>
        <taxon>Metazoa</taxon>
        <taxon>Ecdysozoa</taxon>
        <taxon>Arthropoda</taxon>
        <taxon>Hexapoda</taxon>
        <taxon>Insecta</taxon>
        <taxon>Pterygota</taxon>
        <taxon>Neoptera</taxon>
        <taxon>Endopterygota</taxon>
        <taxon>Coleoptera</taxon>
        <taxon>Polyphaga</taxon>
        <taxon>Cucujiformia</taxon>
        <taxon>Nitidulidae</taxon>
        <taxon>Meligethinae</taxon>
        <taxon>Brassicogethes</taxon>
    </lineage>
</organism>
<keyword evidence="3 6" id="KW-0378">Hydrolase</keyword>
<dbReference type="InterPro" id="IPR019819">
    <property type="entry name" value="Carboxylesterase_B_CS"/>
</dbReference>
<dbReference type="Pfam" id="PF00135">
    <property type="entry name" value="COesterase"/>
    <property type="match status" value="1"/>
</dbReference>
<dbReference type="EMBL" id="OV121136">
    <property type="protein sequence ID" value="CAH0557020.1"/>
    <property type="molecule type" value="Genomic_DNA"/>
</dbReference>
<dbReference type="AlphaFoldDB" id="A0A9P0B818"/>
<dbReference type="PANTHER" id="PTHR11559">
    <property type="entry name" value="CARBOXYLESTERASE"/>
    <property type="match status" value="1"/>
</dbReference>
<dbReference type="Gene3D" id="3.40.50.1820">
    <property type="entry name" value="alpha/beta hydrolase"/>
    <property type="match status" value="1"/>
</dbReference>
<dbReference type="Proteomes" id="UP001154078">
    <property type="component" value="Chromosome 5"/>
</dbReference>
<dbReference type="InterPro" id="IPR050309">
    <property type="entry name" value="Type-B_Carboxylest/Lipase"/>
</dbReference>
<keyword evidence="6" id="KW-0732">Signal</keyword>
<sequence>MISCNVMLVILATCNVGYAGVLQEDPIVETEYGNVRGSIKESRNGRNFFSFTGIPYAKPPIGELRFKTPQKLERWSEILDAQQDAPHCIQKNYLFANPKIEGQEDCLYLNVFTPQIRTKRNVENTGLMPVMVFIHWGGYVVGYSSTGYLGPEYFMDKNIILVTFNYRLGVMGFLSTNDDEAPGNYGLKDQVAVLKWVKENIKYFGGNPDQVTIFGQSAGGASVHYHMLSPLTKNLFHKGISQSGSALSLWCKPLGAEQLIVTKMQAQIVNCNSNSTTREMVDCLRKIDAADLVESMKTFKFFSIDPINVYMPSIEKLTKMNPDPFITKTPQEYIRNREYKNIPWVLGLVNNEGLIRAEALLRQSSTRKSLNANFDGLMPFLMALQLSVPKKELLITWEKIKGFYFRGKSHIDISNPESVKSLIDLYTDRSFAYSMYQSALYHKYHGHDKIWFYNFNYKGENSYGDAFAATNETLNYSWGVSHCDELIYLFKSPALFSNELNTNDKQCSEDLITMWTNFASNGTPNENWSEMNNFENNTSKNIKYLSIEGLHEGLGPEYSMTSGLHKSRFKFWEHMALVENLKELNETIRF</sequence>
<keyword evidence="5" id="KW-0325">Glycoprotein</keyword>
<evidence type="ECO:0000313" key="8">
    <source>
        <dbReference type="EMBL" id="CAH0557020.1"/>
    </source>
</evidence>
<keyword evidence="9" id="KW-1185">Reference proteome</keyword>
<feature type="domain" description="Carboxylesterase type B" evidence="7">
    <location>
        <begin position="25"/>
        <end position="572"/>
    </location>
</feature>
<dbReference type="PROSITE" id="PS00122">
    <property type="entry name" value="CARBOXYLESTERASE_B_1"/>
    <property type="match status" value="1"/>
</dbReference>
<reference evidence="8" key="1">
    <citation type="submission" date="2021-12" db="EMBL/GenBank/DDBJ databases">
        <authorList>
            <person name="King R."/>
        </authorList>
    </citation>
    <scope>NUCLEOTIDE SEQUENCE</scope>
</reference>
<evidence type="ECO:0000313" key="9">
    <source>
        <dbReference type="Proteomes" id="UP001154078"/>
    </source>
</evidence>
<dbReference type="GO" id="GO:0052689">
    <property type="term" value="F:carboxylic ester hydrolase activity"/>
    <property type="evidence" value="ECO:0007669"/>
    <property type="project" value="UniProtKB-KW"/>
</dbReference>
<evidence type="ECO:0000256" key="1">
    <source>
        <dbReference type="ARBA" id="ARBA00005964"/>
    </source>
</evidence>
<accession>A0A9P0B818</accession>
<dbReference type="OrthoDB" id="19653at2759"/>
<evidence type="ECO:0000256" key="5">
    <source>
        <dbReference type="ARBA" id="ARBA00023180"/>
    </source>
</evidence>
<evidence type="ECO:0000256" key="6">
    <source>
        <dbReference type="RuleBase" id="RU361235"/>
    </source>
</evidence>
<dbReference type="PROSITE" id="PS00941">
    <property type="entry name" value="CARBOXYLESTERASE_B_2"/>
    <property type="match status" value="1"/>
</dbReference>
<proteinExistence type="inferred from homology"/>
<keyword evidence="4" id="KW-1015">Disulfide bond</keyword>
<evidence type="ECO:0000256" key="2">
    <source>
        <dbReference type="ARBA" id="ARBA00022487"/>
    </source>
</evidence>
<dbReference type="InterPro" id="IPR002018">
    <property type="entry name" value="CarbesteraseB"/>
</dbReference>